<accession>A0AAE8M9P1</accession>
<evidence type="ECO:0000313" key="1">
    <source>
        <dbReference type="EMBL" id="SPJ78281.1"/>
    </source>
</evidence>
<dbReference type="EMBL" id="ONZP01000222">
    <property type="protein sequence ID" value="SPJ78281.1"/>
    <property type="molecule type" value="Genomic_DNA"/>
</dbReference>
<gene>
    <name evidence="1" type="ORF">FTOL_06670</name>
</gene>
<protein>
    <submittedName>
        <fullName evidence="1">Uncharacterized protein</fullName>
    </submittedName>
</protein>
<keyword evidence="2" id="KW-1185">Reference proteome</keyword>
<evidence type="ECO:0000313" key="2">
    <source>
        <dbReference type="Proteomes" id="UP001187734"/>
    </source>
</evidence>
<proteinExistence type="predicted"/>
<organism evidence="1 2">
    <name type="scientific">Fusarium torulosum</name>
    <dbReference type="NCBI Taxonomy" id="33205"/>
    <lineage>
        <taxon>Eukaryota</taxon>
        <taxon>Fungi</taxon>
        <taxon>Dikarya</taxon>
        <taxon>Ascomycota</taxon>
        <taxon>Pezizomycotina</taxon>
        <taxon>Sordariomycetes</taxon>
        <taxon>Hypocreomycetidae</taxon>
        <taxon>Hypocreales</taxon>
        <taxon>Nectriaceae</taxon>
        <taxon>Fusarium</taxon>
    </lineage>
</organism>
<name>A0AAE8M9P1_9HYPO</name>
<sequence>MTTHQNTSTPSKTIHEFLQRHPEVKTGPQAKAELETIHDTGDTFCEITRIFDNTILHQDYDGDSRKRVFAFALVDDTQALAQYKEEAGDEDITCECKIREHEGAEHHLHESIVVVQEAECEKHKELDEPNPDCSACWPVLGGSNCKW</sequence>
<dbReference type="AlphaFoldDB" id="A0AAE8M9P1"/>
<dbReference type="Proteomes" id="UP001187734">
    <property type="component" value="Unassembled WGS sequence"/>
</dbReference>
<reference evidence="1" key="1">
    <citation type="submission" date="2018-03" db="EMBL/GenBank/DDBJ databases">
        <authorList>
            <person name="Guldener U."/>
        </authorList>
    </citation>
    <scope>NUCLEOTIDE SEQUENCE</scope>
</reference>
<comment type="caution">
    <text evidence="1">The sequence shown here is derived from an EMBL/GenBank/DDBJ whole genome shotgun (WGS) entry which is preliminary data.</text>
</comment>